<keyword evidence="3" id="KW-1185">Reference proteome</keyword>
<dbReference type="EMBL" id="JAVRBG010000010">
    <property type="protein sequence ID" value="MDT0295169.1"/>
    <property type="molecule type" value="Genomic_DNA"/>
</dbReference>
<evidence type="ECO:0000313" key="3">
    <source>
        <dbReference type="Proteomes" id="UP001182991"/>
    </source>
</evidence>
<dbReference type="Proteomes" id="UP001182991">
    <property type="component" value="Unassembled WGS sequence"/>
</dbReference>
<proteinExistence type="predicted"/>
<comment type="caution">
    <text evidence="2">The sequence shown here is derived from an EMBL/GenBank/DDBJ whole genome shotgun (WGS) entry which is preliminary data.</text>
</comment>
<sequence length="185" mass="20966">MKSFFALSLVILMFSCDSTKSTSDEKSSNTLSPDEKQEMSKNISSITLESGCLPAGDCNLEVMPNTKMDFKIDTAEMLYPEFVDDLHTNTVKFSYNEDTDKELMDGHYREEVYFEVKNGTKEMNLQDMELKDVNFLYGRFCYCKGSAGYFKVDKGNLTMKDGKLTVEFANGQVPQKLGKITASYK</sequence>
<feature type="region of interest" description="Disordered" evidence="1">
    <location>
        <begin position="19"/>
        <end position="40"/>
    </location>
</feature>
<dbReference type="PROSITE" id="PS51257">
    <property type="entry name" value="PROKAR_LIPOPROTEIN"/>
    <property type="match status" value="1"/>
</dbReference>
<evidence type="ECO:0000313" key="2">
    <source>
        <dbReference type="EMBL" id="MDT0295169.1"/>
    </source>
</evidence>
<organism evidence="2 3">
    <name type="scientific">Mesonia ostreae</name>
    <dbReference type="NCBI Taxonomy" id="861110"/>
    <lineage>
        <taxon>Bacteria</taxon>
        <taxon>Pseudomonadati</taxon>
        <taxon>Bacteroidota</taxon>
        <taxon>Flavobacteriia</taxon>
        <taxon>Flavobacteriales</taxon>
        <taxon>Flavobacteriaceae</taxon>
        <taxon>Mesonia</taxon>
    </lineage>
</organism>
<feature type="compositionally biased region" description="Basic and acidic residues" evidence="1">
    <location>
        <begin position="22"/>
        <end position="39"/>
    </location>
</feature>
<reference evidence="3" key="1">
    <citation type="submission" date="2023-07" db="EMBL/GenBank/DDBJ databases">
        <title>Isolating and identifying novel microbial strains from the Mariana Trench.</title>
        <authorList>
            <person name="Fu H."/>
        </authorList>
    </citation>
    <scope>NUCLEOTIDE SEQUENCE [LARGE SCALE GENOMIC DNA]</scope>
    <source>
        <strain evidence="3">T-y2</strain>
    </source>
</reference>
<name>A0ABU2KKG8_9FLAO</name>
<dbReference type="RefSeq" id="WP_311402099.1">
    <property type="nucleotide sequence ID" value="NZ_JAVRBG010000010.1"/>
</dbReference>
<evidence type="ECO:0000256" key="1">
    <source>
        <dbReference type="SAM" id="MobiDB-lite"/>
    </source>
</evidence>
<gene>
    <name evidence="2" type="ORF">RLT85_11035</name>
</gene>
<evidence type="ECO:0008006" key="4">
    <source>
        <dbReference type="Google" id="ProtNLM"/>
    </source>
</evidence>
<protein>
    <recommendedName>
        <fullName evidence="4">Lipoprotein</fullName>
    </recommendedName>
</protein>
<accession>A0ABU2KKG8</accession>